<comment type="caution">
    <text evidence="2">The sequence shown here is derived from an EMBL/GenBank/DDBJ whole genome shotgun (WGS) entry which is preliminary data.</text>
</comment>
<feature type="compositionally biased region" description="Basic residues" evidence="1">
    <location>
        <begin position="208"/>
        <end position="223"/>
    </location>
</feature>
<feature type="compositionally biased region" description="Basic and acidic residues" evidence="1">
    <location>
        <begin position="184"/>
        <end position="193"/>
    </location>
</feature>
<organism evidence="2 3">
    <name type="scientific">Mycena citricolor</name>
    <dbReference type="NCBI Taxonomy" id="2018698"/>
    <lineage>
        <taxon>Eukaryota</taxon>
        <taxon>Fungi</taxon>
        <taxon>Dikarya</taxon>
        <taxon>Basidiomycota</taxon>
        <taxon>Agaricomycotina</taxon>
        <taxon>Agaricomycetes</taxon>
        <taxon>Agaricomycetidae</taxon>
        <taxon>Agaricales</taxon>
        <taxon>Marasmiineae</taxon>
        <taxon>Mycenaceae</taxon>
        <taxon>Mycena</taxon>
    </lineage>
</organism>
<protein>
    <recommendedName>
        <fullName evidence="4">G-patch domain-containing protein</fullName>
    </recommendedName>
</protein>
<evidence type="ECO:0000256" key="1">
    <source>
        <dbReference type="SAM" id="MobiDB-lite"/>
    </source>
</evidence>
<accession>A0AAD2HZG1</accession>
<feature type="compositionally biased region" description="Low complexity" evidence="1">
    <location>
        <begin position="155"/>
        <end position="166"/>
    </location>
</feature>
<feature type="compositionally biased region" description="Acidic residues" evidence="1">
    <location>
        <begin position="73"/>
        <end position="83"/>
    </location>
</feature>
<evidence type="ECO:0000313" key="3">
    <source>
        <dbReference type="Proteomes" id="UP001295794"/>
    </source>
</evidence>
<evidence type="ECO:0000313" key="2">
    <source>
        <dbReference type="EMBL" id="CAK5284150.1"/>
    </source>
</evidence>
<name>A0AAD2HZG1_9AGAR</name>
<dbReference type="EMBL" id="CAVNYO010000478">
    <property type="protein sequence ID" value="CAK5284150.1"/>
    <property type="molecule type" value="Genomic_DNA"/>
</dbReference>
<feature type="region of interest" description="Disordered" evidence="1">
    <location>
        <begin position="146"/>
        <end position="306"/>
    </location>
</feature>
<dbReference type="Proteomes" id="UP001295794">
    <property type="component" value="Unassembled WGS sequence"/>
</dbReference>
<reference evidence="2" key="1">
    <citation type="submission" date="2023-11" db="EMBL/GenBank/DDBJ databases">
        <authorList>
            <person name="De Vega J J."/>
            <person name="De Vega J J."/>
        </authorList>
    </citation>
    <scope>NUCLEOTIDE SEQUENCE</scope>
</reference>
<dbReference type="AlphaFoldDB" id="A0AAD2HZG1"/>
<evidence type="ECO:0008006" key="4">
    <source>
        <dbReference type="Google" id="ProtNLM"/>
    </source>
</evidence>
<feature type="compositionally biased region" description="Polar residues" evidence="1">
    <location>
        <begin position="105"/>
        <end position="115"/>
    </location>
</feature>
<keyword evidence="3" id="KW-1185">Reference proteome</keyword>
<sequence>MPLDGHSYLVAQGWTGSGTGLRDGAISRPLAIPQKKNLAGLGKDRDEAFPFWDHLFSAASKAIQIKLSGADSDTNDSDLDDTSNADLKRTSTGILSNRRPIVGTSADTSGTSTPDVDSAHARLSLLAQAKRDAAKRGLYSRFFRGPIVAPDSDDPAQQPAAPVAEPSDARPSKKRRRKSTSSDADAKDDSDKRERKRMRQEKRERKELRRQKKERKELRRLKKEKKESRRRKEDEGAGITNPGWSTEDVNVEEKQERKRERSSSGAESSKQDAERVPRKRKREDIGAQQTVVPDKKEERRRRRKDD</sequence>
<proteinExistence type="predicted"/>
<feature type="region of interest" description="Disordered" evidence="1">
    <location>
        <begin position="70"/>
        <end position="116"/>
    </location>
</feature>
<feature type="compositionally biased region" description="Basic and acidic residues" evidence="1">
    <location>
        <begin position="251"/>
        <end position="262"/>
    </location>
</feature>
<gene>
    <name evidence="2" type="ORF">MYCIT1_LOCUS37192</name>
</gene>
<feature type="compositionally biased region" description="Basic and acidic residues" evidence="1">
    <location>
        <begin position="224"/>
        <end position="235"/>
    </location>
</feature>